<evidence type="ECO:0000313" key="15">
    <source>
        <dbReference type="WBParaSite" id="BXY_0957100.1"/>
    </source>
</evidence>
<dbReference type="EMBL" id="CAJFDI010000002">
    <property type="protein sequence ID" value="CAD5217054.1"/>
    <property type="molecule type" value="Genomic_DNA"/>
</dbReference>
<dbReference type="eggNOG" id="KOG4631">
    <property type="taxonomic scope" value="Eukaryota"/>
</dbReference>
<protein>
    <submittedName>
        <fullName evidence="12">(pine wood nematode) hypothetical protein</fullName>
    </submittedName>
    <submittedName>
        <fullName evidence="15">NADH dehydrogenase [ubiquinone] 1 beta subcomplex subunit 3</fullName>
    </submittedName>
</protein>
<comment type="similarity">
    <text evidence="3">Belongs to the complex I NDUFB3 subunit family.</text>
</comment>
<evidence type="ECO:0000256" key="9">
    <source>
        <dbReference type="ARBA" id="ARBA00022989"/>
    </source>
</evidence>
<dbReference type="GO" id="GO:0005743">
    <property type="term" value="C:mitochondrial inner membrane"/>
    <property type="evidence" value="ECO:0007669"/>
    <property type="project" value="UniProtKB-SubCell"/>
</dbReference>
<reference evidence="12" key="2">
    <citation type="submission" date="2020-09" db="EMBL/GenBank/DDBJ databases">
        <authorList>
            <person name="Kikuchi T."/>
        </authorList>
    </citation>
    <scope>NUCLEOTIDE SEQUENCE</scope>
    <source>
        <strain evidence="12">Ka4C1</strain>
    </source>
</reference>
<evidence type="ECO:0000256" key="3">
    <source>
        <dbReference type="ARBA" id="ARBA00005667"/>
    </source>
</evidence>
<evidence type="ECO:0000313" key="13">
    <source>
        <dbReference type="Proteomes" id="UP000095284"/>
    </source>
</evidence>
<comment type="function">
    <text evidence="1">Accessory subunit of the mitochondrial membrane respiratory chain NADH dehydrogenase (Complex I), that is believed not to be involved in catalysis. Complex I functions in the transfer of electrons from NADH to the respiratory chain. The immediate electron acceptor for the enzyme is believed to be ubiquinone.</text>
</comment>
<keyword evidence="10" id="KW-0496">Mitochondrion</keyword>
<dbReference type="GO" id="GO:0022900">
    <property type="term" value="P:electron transport chain"/>
    <property type="evidence" value="ECO:0007669"/>
    <property type="project" value="InterPro"/>
</dbReference>
<name>A0A1I7S976_BURXY</name>
<keyword evidence="9" id="KW-1133">Transmembrane helix</keyword>
<dbReference type="EMBL" id="CAJFCV020000002">
    <property type="protein sequence ID" value="CAG9100415.1"/>
    <property type="molecule type" value="Genomic_DNA"/>
</dbReference>
<evidence type="ECO:0000256" key="8">
    <source>
        <dbReference type="ARBA" id="ARBA00022982"/>
    </source>
</evidence>
<keyword evidence="11" id="KW-0472">Membrane</keyword>
<dbReference type="Proteomes" id="UP000659654">
    <property type="component" value="Unassembled WGS sequence"/>
</dbReference>
<evidence type="ECO:0000313" key="14">
    <source>
        <dbReference type="Proteomes" id="UP000659654"/>
    </source>
</evidence>
<evidence type="ECO:0000256" key="7">
    <source>
        <dbReference type="ARBA" id="ARBA00022792"/>
    </source>
</evidence>
<keyword evidence="4" id="KW-0813">Transport</keyword>
<evidence type="ECO:0000256" key="10">
    <source>
        <dbReference type="ARBA" id="ARBA00023128"/>
    </source>
</evidence>
<comment type="subcellular location">
    <subcellularLocation>
        <location evidence="2">Mitochondrion inner membrane</location>
        <topology evidence="2">Single-pass membrane protein</topology>
        <orientation evidence="2">Matrix side</orientation>
    </subcellularLocation>
</comment>
<dbReference type="Proteomes" id="UP000582659">
    <property type="component" value="Unassembled WGS sequence"/>
</dbReference>
<dbReference type="SMR" id="A0A1I7S976"/>
<evidence type="ECO:0000256" key="1">
    <source>
        <dbReference type="ARBA" id="ARBA00003195"/>
    </source>
</evidence>
<sequence>MGHGHHEPFDIPHYSKFNNWQNSPHLVEHAKRLERLGLKDPWIRNMVFMYDPKFGIHRTSYEIIREFFFKGMKPGLAIAASVIALEEGYSYFKKGHTSWGGH</sequence>
<keyword evidence="8" id="KW-0249">Electron transport</keyword>
<dbReference type="InterPro" id="IPR012576">
    <property type="entry name" value="NDUFB3"/>
</dbReference>
<dbReference type="OrthoDB" id="521512at2759"/>
<dbReference type="WBParaSite" id="BXY_0957100.1">
    <property type="protein sequence ID" value="BXY_0957100.1"/>
    <property type="gene ID" value="BXY_0957100"/>
</dbReference>
<dbReference type="Pfam" id="PF08122">
    <property type="entry name" value="NDUF_B12"/>
    <property type="match status" value="1"/>
</dbReference>
<keyword evidence="14" id="KW-1185">Reference proteome</keyword>
<dbReference type="AlphaFoldDB" id="A0A1I7S976"/>
<evidence type="ECO:0000256" key="5">
    <source>
        <dbReference type="ARBA" id="ARBA00022660"/>
    </source>
</evidence>
<dbReference type="Proteomes" id="UP000095284">
    <property type="component" value="Unplaced"/>
</dbReference>
<evidence type="ECO:0000256" key="6">
    <source>
        <dbReference type="ARBA" id="ARBA00022692"/>
    </source>
</evidence>
<reference evidence="15" key="1">
    <citation type="submission" date="2016-11" db="UniProtKB">
        <authorList>
            <consortium name="WormBaseParasite"/>
        </authorList>
    </citation>
    <scope>IDENTIFICATION</scope>
</reference>
<evidence type="ECO:0000256" key="4">
    <source>
        <dbReference type="ARBA" id="ARBA00022448"/>
    </source>
</evidence>
<organism evidence="13 15">
    <name type="scientific">Bursaphelenchus xylophilus</name>
    <name type="common">Pinewood nematode worm</name>
    <name type="synonym">Aphelenchoides xylophilus</name>
    <dbReference type="NCBI Taxonomy" id="6326"/>
    <lineage>
        <taxon>Eukaryota</taxon>
        <taxon>Metazoa</taxon>
        <taxon>Ecdysozoa</taxon>
        <taxon>Nematoda</taxon>
        <taxon>Chromadorea</taxon>
        <taxon>Rhabditida</taxon>
        <taxon>Tylenchina</taxon>
        <taxon>Tylenchomorpha</taxon>
        <taxon>Aphelenchoidea</taxon>
        <taxon>Aphelenchoididae</taxon>
        <taxon>Bursaphelenchus</taxon>
    </lineage>
</organism>
<keyword evidence="6" id="KW-0812">Transmembrane</keyword>
<keyword evidence="5" id="KW-0679">Respiratory chain</keyword>
<evidence type="ECO:0000256" key="2">
    <source>
        <dbReference type="ARBA" id="ARBA00004298"/>
    </source>
</evidence>
<evidence type="ECO:0000256" key="11">
    <source>
        <dbReference type="ARBA" id="ARBA00023136"/>
    </source>
</evidence>
<keyword evidence="7" id="KW-0999">Mitochondrion inner membrane</keyword>
<proteinExistence type="inferred from homology"/>
<accession>A0A1I7S976</accession>
<gene>
    <name evidence="12" type="ORF">BXYJ_LOCUS4843</name>
</gene>
<evidence type="ECO:0000313" key="12">
    <source>
        <dbReference type="EMBL" id="CAD5217054.1"/>
    </source>
</evidence>